<keyword evidence="10" id="KW-1185">Reference proteome</keyword>
<evidence type="ECO:0000256" key="1">
    <source>
        <dbReference type="ARBA" id="ARBA00004575"/>
    </source>
</evidence>
<dbReference type="EMBL" id="JAINDJ010000008">
    <property type="protein sequence ID" value="KAG9440594.1"/>
    <property type="molecule type" value="Genomic_DNA"/>
</dbReference>
<reference evidence="9 10" key="1">
    <citation type="submission" date="2021-07" db="EMBL/GenBank/DDBJ databases">
        <title>The Aristolochia fimbriata genome: insights into angiosperm evolution, floral development and chemical biosynthesis.</title>
        <authorList>
            <person name="Jiao Y."/>
        </authorList>
    </citation>
    <scope>NUCLEOTIDE SEQUENCE [LARGE SCALE GENOMIC DNA]</scope>
    <source>
        <strain evidence="9">IBCAS-2021</strain>
        <tissue evidence="9">Leaf</tissue>
    </source>
</reference>
<comment type="similarity">
    <text evidence="2">Belongs to the NEMP family.</text>
</comment>
<evidence type="ECO:0000256" key="5">
    <source>
        <dbReference type="ARBA" id="ARBA00022989"/>
    </source>
</evidence>
<organism evidence="9 10">
    <name type="scientific">Aristolochia fimbriata</name>
    <name type="common">White veined hardy Dutchman's pipe vine</name>
    <dbReference type="NCBI Taxonomy" id="158543"/>
    <lineage>
        <taxon>Eukaryota</taxon>
        <taxon>Viridiplantae</taxon>
        <taxon>Streptophyta</taxon>
        <taxon>Embryophyta</taxon>
        <taxon>Tracheophyta</taxon>
        <taxon>Spermatophyta</taxon>
        <taxon>Magnoliopsida</taxon>
        <taxon>Magnoliidae</taxon>
        <taxon>Piperales</taxon>
        <taxon>Aristolochiaceae</taxon>
        <taxon>Aristolochia</taxon>
    </lineage>
</organism>
<name>A0AAV7DWD2_ARIFI</name>
<evidence type="ECO:0000256" key="8">
    <source>
        <dbReference type="SAM" id="Phobius"/>
    </source>
</evidence>
<sequence>MRLRRYATLPGRTELSMAISARLFRFSIFVGSILHLLRYPSARGSDVSMVGHPTTVQISVGNRSEQIPTSSPGTSLVVRRVHIHGLSRFQNLAKYAHSWKLKVELSQTSPGAHPRNVEICFHRNASRATGNCSPGEWEKLKESWMLSISPFGDAFLEIRMFSRSSLALQVSTEEEYLWYRLTFLLLGFVLMALAPLLSMSIVFYYSSAMTIGIILVILMVLFQGMKLLPTGRKSSLAIVMYSSIVGVGSFLLHYISGLLRSALVEIGLKEDMFNPVAIFLLVILILAGAWLGFWGVRKLVLTEDGNVDLSIAQFVKWSIWIFSSVMILQSSLDTLLATEALVSSIVISAFTRRILKGRFLRHLYKWLYKAGKRFWTSNIQYPTSYESPPDYKYIPKNQRSGSESLKRRARPWKFSPYTTAETGITDATPHRVSETETFYSTFHDTPERRRFSREEWEAFTRDSTKRALQGLVASPDFTNWAIANADKITLTPEDVRGTRNVPRRWFGWLS</sequence>
<dbReference type="InterPro" id="IPR019358">
    <property type="entry name" value="NEMP_fam"/>
</dbReference>
<dbReference type="AlphaFoldDB" id="A0AAV7DWD2"/>
<evidence type="ECO:0000256" key="7">
    <source>
        <dbReference type="ARBA" id="ARBA00023242"/>
    </source>
</evidence>
<feature type="transmembrane region" description="Helical" evidence="8">
    <location>
        <begin position="177"/>
        <end position="197"/>
    </location>
</feature>
<comment type="caution">
    <text evidence="9">The sequence shown here is derived from an EMBL/GenBank/DDBJ whole genome shotgun (WGS) entry which is preliminary data.</text>
</comment>
<keyword evidence="7" id="KW-0539">Nucleus</keyword>
<keyword evidence="3 8" id="KW-0812">Transmembrane</keyword>
<feature type="transmembrane region" description="Helical" evidence="8">
    <location>
        <begin position="276"/>
        <end position="296"/>
    </location>
</feature>
<dbReference type="Pfam" id="PF10225">
    <property type="entry name" value="NEMP"/>
    <property type="match status" value="1"/>
</dbReference>
<dbReference type="GO" id="GO:0005637">
    <property type="term" value="C:nuclear inner membrane"/>
    <property type="evidence" value="ECO:0007669"/>
    <property type="project" value="UniProtKB-SubCell"/>
</dbReference>
<evidence type="ECO:0000256" key="6">
    <source>
        <dbReference type="ARBA" id="ARBA00023136"/>
    </source>
</evidence>
<feature type="transmembrane region" description="Helical" evidence="8">
    <location>
        <begin position="203"/>
        <end position="222"/>
    </location>
</feature>
<evidence type="ECO:0000313" key="9">
    <source>
        <dbReference type="EMBL" id="KAG9440594.1"/>
    </source>
</evidence>
<protein>
    <submittedName>
        <fullName evidence="9">Uncharacterized protein</fullName>
    </submittedName>
</protein>
<keyword evidence="6 8" id="KW-0472">Membrane</keyword>
<evidence type="ECO:0000256" key="4">
    <source>
        <dbReference type="ARBA" id="ARBA00022729"/>
    </source>
</evidence>
<proteinExistence type="inferred from homology"/>
<comment type="subcellular location">
    <subcellularLocation>
        <location evidence="1">Nucleus inner membrane</location>
        <topology evidence="1">Multi-pass membrane protein</topology>
        <orientation evidence="1">Nucleoplasmic side</orientation>
    </subcellularLocation>
</comment>
<evidence type="ECO:0000256" key="2">
    <source>
        <dbReference type="ARBA" id="ARBA00005748"/>
    </source>
</evidence>
<keyword evidence="4" id="KW-0732">Signal</keyword>
<dbReference type="Proteomes" id="UP000825729">
    <property type="component" value="Unassembled WGS sequence"/>
</dbReference>
<feature type="transmembrane region" description="Helical" evidence="8">
    <location>
        <begin position="234"/>
        <end position="256"/>
    </location>
</feature>
<accession>A0AAV7DWD2</accession>
<dbReference type="PANTHER" id="PTHR31587">
    <property type="entry name" value="TRANSMEMBRANE PROTEIN (DUF2215)"/>
    <property type="match status" value="1"/>
</dbReference>
<gene>
    <name evidence="9" type="ORF">H6P81_020759</name>
</gene>
<evidence type="ECO:0000313" key="10">
    <source>
        <dbReference type="Proteomes" id="UP000825729"/>
    </source>
</evidence>
<evidence type="ECO:0000256" key="3">
    <source>
        <dbReference type="ARBA" id="ARBA00022692"/>
    </source>
</evidence>
<dbReference type="PANTHER" id="PTHR31587:SF4">
    <property type="entry name" value="TRANSMEMBRANE PROTEIN (DUF2215)"/>
    <property type="match status" value="1"/>
</dbReference>
<keyword evidence="5 8" id="KW-1133">Transmembrane helix</keyword>